<organism evidence="2 3">
    <name type="scientific">Gardnerella pickettii JCP7719</name>
    <dbReference type="NCBI Taxonomy" id="1261061"/>
    <lineage>
        <taxon>Bacteria</taxon>
        <taxon>Bacillati</taxon>
        <taxon>Actinomycetota</taxon>
        <taxon>Actinomycetes</taxon>
        <taxon>Bifidobacteriales</taxon>
        <taxon>Bifidobacteriaceae</taxon>
        <taxon>Gardnerella</taxon>
        <taxon>Gardnerella pickettii</taxon>
    </lineage>
</organism>
<sequence length="53" mass="6038">GLARREILKPCATVNRRFALRSKLEGRSSRKRGKQKRLAAKHATSRKSAIKSY</sequence>
<name>S4H2H9_9BIFI</name>
<feature type="compositionally biased region" description="Basic residues" evidence="1">
    <location>
        <begin position="29"/>
        <end position="53"/>
    </location>
</feature>
<dbReference type="EMBL" id="ATJO01000115">
    <property type="protein sequence ID" value="EPI50107.1"/>
    <property type="molecule type" value="Genomic_DNA"/>
</dbReference>
<evidence type="ECO:0000313" key="3">
    <source>
        <dbReference type="Proteomes" id="UP000014601"/>
    </source>
</evidence>
<gene>
    <name evidence="2" type="ORF">HMPREF1576_01151</name>
</gene>
<protein>
    <submittedName>
        <fullName evidence="2">Uncharacterized protein</fullName>
    </submittedName>
</protein>
<evidence type="ECO:0000313" key="2">
    <source>
        <dbReference type="EMBL" id="EPI50107.1"/>
    </source>
</evidence>
<evidence type="ECO:0000256" key="1">
    <source>
        <dbReference type="SAM" id="MobiDB-lite"/>
    </source>
</evidence>
<reference evidence="2 3" key="1">
    <citation type="submission" date="2013-06" db="EMBL/GenBank/DDBJ databases">
        <authorList>
            <person name="Weinstock G."/>
            <person name="Sodergren E."/>
            <person name="Lobos E.A."/>
            <person name="Fulton L."/>
            <person name="Fulton R."/>
            <person name="Courtney L."/>
            <person name="Fronick C."/>
            <person name="O'Laughlin M."/>
            <person name="Godfrey J."/>
            <person name="Wilson R.M."/>
            <person name="Miner T."/>
            <person name="Farmer C."/>
            <person name="Delehaunty K."/>
            <person name="Cordes M."/>
            <person name="Minx P."/>
            <person name="Tomlinson C."/>
            <person name="Chen J."/>
            <person name="Wollam A."/>
            <person name="Pepin K.H."/>
            <person name="Bhonagiri V."/>
            <person name="Zhang X."/>
            <person name="Warren W."/>
            <person name="Mitreva M."/>
            <person name="Mardis E.R."/>
            <person name="Wilson R.K."/>
        </authorList>
    </citation>
    <scope>NUCLEOTIDE SEQUENCE [LARGE SCALE GENOMIC DNA]</scope>
    <source>
        <strain evidence="2 3">JCP7719</strain>
    </source>
</reference>
<dbReference type="AlphaFoldDB" id="S4H2H9"/>
<dbReference type="HOGENOM" id="CLU_3073249_0_0_11"/>
<comment type="caution">
    <text evidence="2">The sequence shown here is derived from an EMBL/GenBank/DDBJ whole genome shotgun (WGS) entry which is preliminary data.</text>
</comment>
<feature type="non-terminal residue" evidence="2">
    <location>
        <position position="1"/>
    </location>
</feature>
<dbReference type="Proteomes" id="UP000014601">
    <property type="component" value="Unassembled WGS sequence"/>
</dbReference>
<feature type="region of interest" description="Disordered" evidence="1">
    <location>
        <begin position="22"/>
        <end position="53"/>
    </location>
</feature>
<proteinExistence type="predicted"/>
<accession>S4H2H9</accession>